<comment type="similarity">
    <text evidence="11">Belongs to the phosphatidylserine decarboxylase family. PSD-A subfamily.</text>
</comment>
<dbReference type="EMBL" id="NKXO01000051">
    <property type="protein sequence ID" value="PKQ66198.1"/>
    <property type="molecule type" value="Genomic_DNA"/>
</dbReference>
<evidence type="ECO:0000256" key="7">
    <source>
        <dbReference type="ARBA" id="ARBA00023209"/>
    </source>
</evidence>
<evidence type="ECO:0000256" key="9">
    <source>
        <dbReference type="ARBA" id="ARBA00023264"/>
    </source>
</evidence>
<name>A0A2N3I7B5_9BACT</name>
<dbReference type="RefSeq" id="WP_101359705.1">
    <property type="nucleotide sequence ID" value="NZ_NKXO01000051.1"/>
</dbReference>
<keyword evidence="7 11" id="KW-0594">Phospholipid biosynthesis</keyword>
<feature type="transmembrane region" description="Helical" evidence="12">
    <location>
        <begin position="34"/>
        <end position="54"/>
    </location>
</feature>
<comment type="caution">
    <text evidence="13">The sequence shown here is derived from an EMBL/GenBank/DDBJ whole genome shotgun (WGS) entry which is preliminary data.</text>
</comment>
<keyword evidence="9 11" id="KW-1208">Phospholipid metabolism</keyword>
<feature type="chain" id="PRO_5023391989" description="Phosphatidylserine decarboxylase beta chain" evidence="11">
    <location>
        <begin position="1"/>
        <end position="187"/>
    </location>
</feature>
<keyword evidence="12" id="KW-0812">Transmembrane</keyword>
<dbReference type="InterPro" id="IPR003817">
    <property type="entry name" value="PS_Dcarbxylase"/>
</dbReference>
<dbReference type="EC" id="4.1.1.65" evidence="11"/>
<feature type="modified residue" description="Pyruvic acid (Ser); by autocatalysis" evidence="11">
    <location>
        <position position="188"/>
    </location>
</feature>
<evidence type="ECO:0000256" key="5">
    <source>
        <dbReference type="ARBA" id="ARBA00023136"/>
    </source>
</evidence>
<protein>
    <recommendedName>
        <fullName evidence="11">Phosphatidylserine decarboxylase proenzyme</fullName>
        <ecNumber evidence="11">4.1.1.65</ecNumber>
    </recommendedName>
    <component>
        <recommendedName>
            <fullName evidence="11">Phosphatidylserine decarboxylase alpha chain</fullName>
        </recommendedName>
    </component>
    <component>
        <recommendedName>
            <fullName evidence="11">Phosphatidylserine decarboxylase beta chain</fullName>
        </recommendedName>
    </component>
</protein>
<dbReference type="HAMAP" id="MF_00664">
    <property type="entry name" value="PS_decarb_PSD_A"/>
    <property type="match status" value="1"/>
</dbReference>
<dbReference type="NCBIfam" id="NF003678">
    <property type="entry name" value="PRK05305.1-2"/>
    <property type="match status" value="1"/>
</dbReference>
<evidence type="ECO:0000256" key="11">
    <source>
        <dbReference type="HAMAP-Rule" id="MF_00664"/>
    </source>
</evidence>
<feature type="transmembrane region" description="Helical" evidence="12">
    <location>
        <begin position="7"/>
        <end position="28"/>
    </location>
</feature>
<reference evidence="13 14" key="1">
    <citation type="submission" date="2017-06" db="EMBL/GenBank/DDBJ databases">
        <title>Raineya orbicola gen. nov., sp. nov. a slightly thermophilic bacterium of the phylum Bacteroidetes and the description of Raineyaceae fam. nov.</title>
        <authorList>
            <person name="Albuquerque L."/>
            <person name="Polonia A.R.M."/>
            <person name="Barroso C."/>
            <person name="Froufe H.J.C."/>
            <person name="Lage O."/>
            <person name="Lobo-Da-Cunha A."/>
            <person name="Egas C."/>
            <person name="Da Costa M.S."/>
        </authorList>
    </citation>
    <scope>NUCLEOTIDE SEQUENCE [LARGE SCALE GENOMIC DNA]</scope>
    <source>
        <strain evidence="13 14">SPSPC-11</strain>
    </source>
</reference>
<evidence type="ECO:0000313" key="13">
    <source>
        <dbReference type="EMBL" id="PKQ66198.1"/>
    </source>
</evidence>
<comment type="catalytic activity">
    <reaction evidence="11">
        <text>a 1,2-diacyl-sn-glycero-3-phospho-L-serine + H(+) = a 1,2-diacyl-sn-glycero-3-phosphoethanolamine + CO2</text>
        <dbReference type="Rhea" id="RHEA:20828"/>
        <dbReference type="ChEBI" id="CHEBI:15378"/>
        <dbReference type="ChEBI" id="CHEBI:16526"/>
        <dbReference type="ChEBI" id="CHEBI:57262"/>
        <dbReference type="ChEBI" id="CHEBI:64612"/>
        <dbReference type="EC" id="4.1.1.65"/>
    </reaction>
</comment>
<evidence type="ECO:0000256" key="1">
    <source>
        <dbReference type="ARBA" id="ARBA00022475"/>
    </source>
</evidence>
<feature type="active site" description="Schiff-base intermediate with substrate; via pyruvic acid" evidence="11">
    <location>
        <position position="188"/>
    </location>
</feature>
<keyword evidence="12" id="KW-1133">Transmembrane helix</keyword>
<dbReference type="NCBIfam" id="NF003685">
    <property type="entry name" value="PRK05305.2-5"/>
    <property type="match status" value="1"/>
</dbReference>
<keyword evidence="8 11" id="KW-0456">Lyase</keyword>
<dbReference type="AlphaFoldDB" id="A0A2N3I7B5"/>
<organism evidence="13 14">
    <name type="scientific">Raineya orbicola</name>
    <dbReference type="NCBI Taxonomy" id="2016530"/>
    <lineage>
        <taxon>Bacteria</taxon>
        <taxon>Pseudomonadati</taxon>
        <taxon>Bacteroidota</taxon>
        <taxon>Cytophagia</taxon>
        <taxon>Cytophagales</taxon>
        <taxon>Raineyaceae</taxon>
        <taxon>Raineya</taxon>
    </lineage>
</organism>
<keyword evidence="6 11" id="KW-0865">Zymogen</keyword>
<evidence type="ECO:0000313" key="14">
    <source>
        <dbReference type="Proteomes" id="UP000233387"/>
    </source>
</evidence>
<evidence type="ECO:0000256" key="2">
    <source>
        <dbReference type="ARBA" id="ARBA00022516"/>
    </source>
</evidence>
<accession>A0A2N3I7B5</accession>
<evidence type="ECO:0000256" key="4">
    <source>
        <dbReference type="ARBA" id="ARBA00023098"/>
    </source>
</evidence>
<dbReference type="GO" id="GO:0005886">
    <property type="term" value="C:plasma membrane"/>
    <property type="evidence" value="ECO:0007669"/>
    <property type="project" value="UniProtKB-SubCell"/>
</dbReference>
<evidence type="ECO:0000256" key="12">
    <source>
        <dbReference type="SAM" id="Phobius"/>
    </source>
</evidence>
<comment type="function">
    <text evidence="11">Catalyzes the formation of phosphatidylethanolamine (PtdEtn) from phosphatidylserine (PtdSer).</text>
</comment>
<comment type="cofactor">
    <cofactor evidence="11">
        <name>pyruvate</name>
        <dbReference type="ChEBI" id="CHEBI:15361"/>
    </cofactor>
    <text evidence="11">Binds 1 pyruvoyl group covalently per subunit.</text>
</comment>
<evidence type="ECO:0000256" key="8">
    <source>
        <dbReference type="ARBA" id="ARBA00023239"/>
    </source>
</evidence>
<comment type="pathway">
    <text evidence="11">Phospholipid metabolism; phosphatidylethanolamine biosynthesis; phosphatidylethanolamine from CDP-diacylglycerol: step 2/2.</text>
</comment>
<dbReference type="GO" id="GO:0006646">
    <property type="term" value="P:phosphatidylethanolamine biosynthetic process"/>
    <property type="evidence" value="ECO:0007669"/>
    <property type="project" value="UniProtKB-UniRule"/>
</dbReference>
<keyword evidence="5 11" id="KW-0472">Membrane</keyword>
<keyword evidence="3 11" id="KW-0210">Decarboxylase</keyword>
<evidence type="ECO:0000256" key="3">
    <source>
        <dbReference type="ARBA" id="ARBA00022793"/>
    </source>
</evidence>
<dbReference type="PANTHER" id="PTHR35809">
    <property type="entry name" value="ARCHAETIDYLSERINE DECARBOXYLASE PROENZYME-RELATED"/>
    <property type="match status" value="1"/>
</dbReference>
<keyword evidence="4 11" id="KW-0443">Lipid metabolism</keyword>
<dbReference type="GO" id="GO:0004609">
    <property type="term" value="F:phosphatidylserine decarboxylase activity"/>
    <property type="evidence" value="ECO:0007669"/>
    <property type="project" value="UniProtKB-UniRule"/>
</dbReference>
<feature type="chain" id="PRO_5023391988" description="Phosphatidylserine decarboxylase alpha chain" evidence="11">
    <location>
        <begin position="188"/>
        <end position="218"/>
    </location>
</feature>
<sequence length="218" mass="24824">MSIHKEGFATIFVTLFVSTILYLGVVWLFPENRIVQNIVLSICLIVFVIVLQFFRNPTRHIEQNPTHILAPADGKVVAIEEVFEGEFLQRNCRQISIFMSPFNVHINRNPISGEVSYFKYHKGKYLVAWHPKSSTENERTTIAVRTPEGKEVLFRQIAGALAKRIVWYVKEGEKVQQGDEFGFIKFGSRVDIFIPLEAKVAVKIGEKSVGGKTILATW</sequence>
<dbReference type="PANTHER" id="PTHR35809:SF1">
    <property type="entry name" value="ARCHAETIDYLSERINE DECARBOXYLASE PROENZYME-RELATED"/>
    <property type="match status" value="1"/>
</dbReference>
<gene>
    <name evidence="11" type="primary">psd</name>
    <name evidence="13" type="ORF">Rain11_2436</name>
</gene>
<keyword evidence="10 11" id="KW-0670">Pyruvate</keyword>
<dbReference type="InterPro" id="IPR033175">
    <property type="entry name" value="PSD-A"/>
</dbReference>
<keyword evidence="14" id="KW-1185">Reference proteome</keyword>
<keyword evidence="2 11" id="KW-0444">Lipid biosynthesis</keyword>
<dbReference type="UniPathway" id="UPA00558">
    <property type="reaction ID" value="UER00616"/>
</dbReference>
<comment type="subcellular location">
    <subcellularLocation>
        <location evidence="11">Cell membrane</location>
        <topology evidence="11">Peripheral membrane protein</topology>
    </subcellularLocation>
</comment>
<dbReference type="Pfam" id="PF02666">
    <property type="entry name" value="PS_Dcarbxylase"/>
    <property type="match status" value="1"/>
</dbReference>
<dbReference type="OrthoDB" id="9790893at2"/>
<feature type="site" description="Cleavage (non-hydrolytic); by autocatalysis" evidence="11">
    <location>
        <begin position="187"/>
        <end position="188"/>
    </location>
</feature>
<comment type="subunit">
    <text evidence="11">Heterodimer of a large membrane-associated beta subunit and a small pyruvoyl-containing alpha subunit.</text>
</comment>
<evidence type="ECO:0000256" key="10">
    <source>
        <dbReference type="ARBA" id="ARBA00023317"/>
    </source>
</evidence>
<comment type="PTM">
    <text evidence="11">Is synthesized initially as an inactive proenzyme. Formation of the active enzyme involves a self-maturation process in which the active site pyruvoyl group is generated from an internal serine residue via an autocatalytic post-translational modification. Two non-identical subunits are generated from the proenzyme in this reaction, and the pyruvate is formed at the N-terminus of the alpha chain, which is derived from the carboxyl end of the proenzyme. The post-translation cleavage follows an unusual pathway, termed non-hydrolytic serinolysis, in which the side chain hydroxyl group of the serine supplies its oxygen atom to form the C-terminus of the beta chain, while the remainder of the serine residue undergoes an oxidative deamination to produce ammonia and the pyruvoyl prosthetic group on the alpha chain.</text>
</comment>
<evidence type="ECO:0000256" key="6">
    <source>
        <dbReference type="ARBA" id="ARBA00023145"/>
    </source>
</evidence>
<keyword evidence="1 11" id="KW-1003">Cell membrane</keyword>
<dbReference type="Proteomes" id="UP000233387">
    <property type="component" value="Unassembled WGS sequence"/>
</dbReference>
<proteinExistence type="inferred from homology"/>